<dbReference type="GO" id="GO:0033617">
    <property type="term" value="P:mitochondrial respiratory chain complex IV assembly"/>
    <property type="evidence" value="ECO:0007669"/>
    <property type="project" value="TreeGrafter"/>
</dbReference>
<evidence type="ECO:0000256" key="1">
    <source>
        <dbReference type="ARBA" id="ARBA00004173"/>
    </source>
</evidence>
<reference evidence="5 6" key="1">
    <citation type="submission" date="2014-04" db="EMBL/GenBank/DDBJ databases">
        <authorList>
            <consortium name="DOE Joint Genome Institute"/>
            <person name="Kuo A."/>
            <person name="Kohler A."/>
            <person name="Costa M.D."/>
            <person name="Nagy L.G."/>
            <person name="Floudas D."/>
            <person name="Copeland A."/>
            <person name="Barry K.W."/>
            <person name="Cichocki N."/>
            <person name="Veneault-Fourrey C."/>
            <person name="LaButti K."/>
            <person name="Lindquist E.A."/>
            <person name="Lipzen A."/>
            <person name="Lundell T."/>
            <person name="Morin E."/>
            <person name="Murat C."/>
            <person name="Sun H."/>
            <person name="Tunlid A."/>
            <person name="Henrissat B."/>
            <person name="Grigoriev I.V."/>
            <person name="Hibbett D.S."/>
            <person name="Martin F."/>
            <person name="Nordberg H.P."/>
            <person name="Cantor M.N."/>
            <person name="Hua S.X."/>
        </authorList>
    </citation>
    <scope>NUCLEOTIDE SEQUENCE [LARGE SCALE GENOMIC DNA]</scope>
    <source>
        <strain evidence="5 6">Marx 270</strain>
    </source>
</reference>
<gene>
    <name evidence="5" type="ORF">M404DRAFT_20999</name>
</gene>
<dbReference type="STRING" id="870435.A0A0C3PAU3"/>
<dbReference type="OrthoDB" id="76305at2759"/>
<keyword evidence="3" id="KW-0809">Transit peptide</keyword>
<dbReference type="EMBL" id="KN831951">
    <property type="protein sequence ID" value="KIO10765.1"/>
    <property type="molecule type" value="Genomic_DNA"/>
</dbReference>
<dbReference type="Proteomes" id="UP000054217">
    <property type="component" value="Unassembled WGS sequence"/>
</dbReference>
<dbReference type="PANTHER" id="PTHR28163">
    <property type="entry name" value="PROTEIN PET117 HOMOLOG, MITOCHONDRIAL"/>
    <property type="match status" value="1"/>
</dbReference>
<dbReference type="HOGENOM" id="CLU_161486_3_0_1"/>
<dbReference type="GO" id="GO:0005739">
    <property type="term" value="C:mitochondrion"/>
    <property type="evidence" value="ECO:0007669"/>
    <property type="project" value="UniProtKB-SubCell"/>
</dbReference>
<dbReference type="AlphaFoldDB" id="A0A0C3PAU3"/>
<keyword evidence="6" id="KW-1185">Reference proteome</keyword>
<dbReference type="FunCoup" id="A0A0C3PAU3">
    <property type="interactions" value="157"/>
</dbReference>
<dbReference type="PANTHER" id="PTHR28163:SF1">
    <property type="entry name" value="PROTEIN PET117 HOMOLOG, MITOCHONDRIAL"/>
    <property type="match status" value="1"/>
</dbReference>
<evidence type="ECO:0000313" key="5">
    <source>
        <dbReference type="EMBL" id="KIO10765.1"/>
    </source>
</evidence>
<accession>A0A0C3PAU3</accession>
<organism evidence="5 6">
    <name type="scientific">Pisolithus tinctorius Marx 270</name>
    <dbReference type="NCBI Taxonomy" id="870435"/>
    <lineage>
        <taxon>Eukaryota</taxon>
        <taxon>Fungi</taxon>
        <taxon>Dikarya</taxon>
        <taxon>Basidiomycota</taxon>
        <taxon>Agaricomycotina</taxon>
        <taxon>Agaricomycetes</taxon>
        <taxon>Agaricomycetidae</taxon>
        <taxon>Boletales</taxon>
        <taxon>Sclerodermatineae</taxon>
        <taxon>Pisolithaceae</taxon>
        <taxon>Pisolithus</taxon>
    </lineage>
</organism>
<evidence type="ECO:0008006" key="7">
    <source>
        <dbReference type="Google" id="ProtNLM"/>
    </source>
</evidence>
<protein>
    <recommendedName>
        <fullName evidence="7">Cytochrome c oxidase assembly protein</fullName>
    </recommendedName>
</protein>
<evidence type="ECO:0000256" key="4">
    <source>
        <dbReference type="ARBA" id="ARBA00023128"/>
    </source>
</evidence>
<comment type="similarity">
    <text evidence="2">Belongs to the PET117 family.</text>
</comment>
<sequence length="81" mass="9578">MSARAKATLAASCAVSAFIIWGVHYQQNKEREAMYQGVVRDDERRREKMKQREEEFRISQRKRETYERVQTVVSNDASNDH</sequence>
<name>A0A0C3PAU3_PISTI</name>
<evidence type="ECO:0000256" key="2">
    <source>
        <dbReference type="ARBA" id="ARBA00008197"/>
    </source>
</evidence>
<keyword evidence="4" id="KW-0496">Mitochondrion</keyword>
<dbReference type="InParanoid" id="A0A0C3PAU3"/>
<evidence type="ECO:0000313" key="6">
    <source>
        <dbReference type="Proteomes" id="UP000054217"/>
    </source>
</evidence>
<dbReference type="InterPro" id="IPR031568">
    <property type="entry name" value="Pet117"/>
</dbReference>
<dbReference type="Pfam" id="PF15786">
    <property type="entry name" value="PET117"/>
    <property type="match status" value="1"/>
</dbReference>
<evidence type="ECO:0000256" key="3">
    <source>
        <dbReference type="ARBA" id="ARBA00022946"/>
    </source>
</evidence>
<proteinExistence type="inferred from homology"/>
<reference evidence="6" key="2">
    <citation type="submission" date="2015-01" db="EMBL/GenBank/DDBJ databases">
        <title>Evolutionary Origins and Diversification of the Mycorrhizal Mutualists.</title>
        <authorList>
            <consortium name="DOE Joint Genome Institute"/>
            <consortium name="Mycorrhizal Genomics Consortium"/>
            <person name="Kohler A."/>
            <person name="Kuo A."/>
            <person name="Nagy L.G."/>
            <person name="Floudas D."/>
            <person name="Copeland A."/>
            <person name="Barry K.W."/>
            <person name="Cichocki N."/>
            <person name="Veneault-Fourrey C."/>
            <person name="LaButti K."/>
            <person name="Lindquist E.A."/>
            <person name="Lipzen A."/>
            <person name="Lundell T."/>
            <person name="Morin E."/>
            <person name="Murat C."/>
            <person name="Riley R."/>
            <person name="Ohm R."/>
            <person name="Sun H."/>
            <person name="Tunlid A."/>
            <person name="Henrissat B."/>
            <person name="Grigoriev I.V."/>
            <person name="Hibbett D.S."/>
            <person name="Martin F."/>
        </authorList>
    </citation>
    <scope>NUCLEOTIDE SEQUENCE [LARGE SCALE GENOMIC DNA]</scope>
    <source>
        <strain evidence="6">Marx 270</strain>
    </source>
</reference>
<comment type="subcellular location">
    <subcellularLocation>
        <location evidence="1">Mitochondrion</location>
    </subcellularLocation>
</comment>